<evidence type="ECO:0000256" key="6">
    <source>
        <dbReference type="ARBA" id="ARBA00022917"/>
    </source>
</evidence>
<name>A0A7J7KK97_BUGNE</name>
<dbReference type="OrthoDB" id="629407at2759"/>
<accession>A0A7J7KK97</accession>
<evidence type="ECO:0000256" key="2">
    <source>
        <dbReference type="ARBA" id="ARBA00013169"/>
    </source>
</evidence>
<dbReference type="CDD" id="cd07962">
    <property type="entry name" value="Anticodon_Ia_Val"/>
    <property type="match status" value="1"/>
</dbReference>
<keyword evidence="5" id="KW-0067">ATP-binding</keyword>
<protein>
    <recommendedName>
        <fullName evidence="2">valine--tRNA ligase</fullName>
        <ecNumber evidence="2">6.1.1.9</ecNumber>
    </recommendedName>
    <alternativeName>
        <fullName evidence="8">Valyl-tRNA synthetase</fullName>
    </alternativeName>
</protein>
<evidence type="ECO:0000313" key="13">
    <source>
        <dbReference type="Proteomes" id="UP000593567"/>
    </source>
</evidence>
<evidence type="ECO:0000259" key="11">
    <source>
        <dbReference type="Pfam" id="PF13603"/>
    </source>
</evidence>
<dbReference type="Gene3D" id="3.40.50.620">
    <property type="entry name" value="HUPs"/>
    <property type="match status" value="1"/>
</dbReference>
<dbReference type="PRINTS" id="PR00986">
    <property type="entry name" value="TRNASYNTHVAL"/>
</dbReference>
<keyword evidence="13" id="KW-1185">Reference proteome</keyword>
<evidence type="ECO:0000259" key="10">
    <source>
        <dbReference type="Pfam" id="PF08264"/>
    </source>
</evidence>
<dbReference type="Gene3D" id="3.90.740.10">
    <property type="entry name" value="Valyl/Leucyl/Isoleucyl-tRNA synthetase, editing domain"/>
    <property type="match status" value="1"/>
</dbReference>
<dbReference type="InterPro" id="IPR025709">
    <property type="entry name" value="Leu_tRNA-synth_edit"/>
</dbReference>
<feature type="domain" description="Aminoacyl-tRNA synthetase class Ia" evidence="9">
    <location>
        <begin position="127"/>
        <end position="383"/>
    </location>
</feature>
<dbReference type="SUPFAM" id="SSF50677">
    <property type="entry name" value="ValRS/IleRS/LeuRS editing domain"/>
    <property type="match status" value="1"/>
</dbReference>
<evidence type="ECO:0000256" key="1">
    <source>
        <dbReference type="ARBA" id="ARBA00005594"/>
    </source>
</evidence>
<dbReference type="Pfam" id="PF13603">
    <property type="entry name" value="tRNA-synt_1_2"/>
    <property type="match status" value="1"/>
</dbReference>
<dbReference type="GO" id="GO:0005829">
    <property type="term" value="C:cytosol"/>
    <property type="evidence" value="ECO:0007669"/>
    <property type="project" value="TreeGrafter"/>
</dbReference>
<dbReference type="Proteomes" id="UP000593567">
    <property type="component" value="Unassembled WGS sequence"/>
</dbReference>
<keyword evidence="7" id="KW-0030">Aminoacyl-tRNA synthetase</keyword>
<dbReference type="InterPro" id="IPR002300">
    <property type="entry name" value="aa-tRNA-synth_Ia"/>
</dbReference>
<comment type="similarity">
    <text evidence="1">Belongs to the class-I aminoacyl-tRNA synthetase family.</text>
</comment>
<dbReference type="PANTHER" id="PTHR11946:SF71">
    <property type="entry name" value="VALINE--TRNA LIGASE, MITOCHONDRIAL"/>
    <property type="match status" value="1"/>
</dbReference>
<dbReference type="GO" id="GO:0006438">
    <property type="term" value="P:valyl-tRNA aminoacylation"/>
    <property type="evidence" value="ECO:0007669"/>
    <property type="project" value="InterPro"/>
</dbReference>
<dbReference type="InterPro" id="IPR002303">
    <property type="entry name" value="Valyl-tRNA_ligase"/>
</dbReference>
<dbReference type="AlphaFoldDB" id="A0A7J7KK97"/>
<evidence type="ECO:0000256" key="3">
    <source>
        <dbReference type="ARBA" id="ARBA00022598"/>
    </source>
</evidence>
<evidence type="ECO:0000256" key="5">
    <source>
        <dbReference type="ARBA" id="ARBA00022840"/>
    </source>
</evidence>
<dbReference type="GO" id="GO:0005524">
    <property type="term" value="F:ATP binding"/>
    <property type="evidence" value="ECO:0007669"/>
    <property type="project" value="UniProtKB-KW"/>
</dbReference>
<dbReference type="InterPro" id="IPR009008">
    <property type="entry name" value="Val/Leu/Ile-tRNA-synth_edit"/>
</dbReference>
<evidence type="ECO:0000313" key="12">
    <source>
        <dbReference type="EMBL" id="KAF6038038.1"/>
    </source>
</evidence>
<feature type="domain" description="Methionyl/Valyl/Leucyl/Isoleucyl-tRNA synthetase anticodon-binding" evidence="10">
    <location>
        <begin position="436"/>
        <end position="580"/>
    </location>
</feature>
<gene>
    <name evidence="12" type="ORF">EB796_003665</name>
</gene>
<dbReference type="GO" id="GO:0004832">
    <property type="term" value="F:valine-tRNA ligase activity"/>
    <property type="evidence" value="ECO:0007669"/>
    <property type="project" value="UniProtKB-EC"/>
</dbReference>
<dbReference type="InterPro" id="IPR014729">
    <property type="entry name" value="Rossmann-like_a/b/a_fold"/>
</dbReference>
<evidence type="ECO:0000256" key="7">
    <source>
        <dbReference type="ARBA" id="ARBA00023146"/>
    </source>
</evidence>
<dbReference type="SUPFAM" id="SSF47323">
    <property type="entry name" value="Anticodon-binding domain of a subclass of class I aminoacyl-tRNA synthetases"/>
    <property type="match status" value="1"/>
</dbReference>
<keyword evidence="6" id="KW-0648">Protein biosynthesis</keyword>
<proteinExistence type="inferred from homology"/>
<dbReference type="PANTHER" id="PTHR11946">
    <property type="entry name" value="VALYL-TRNA SYNTHETASES"/>
    <property type="match status" value="1"/>
</dbReference>
<sequence>MLGDTAIAVHPDDVRYQHLVGSQATHPFSGRMVPIIADEFVDREKGTGAVKLTPAHSSVDYQIAVKHNLRHINILSDDGTLCNCGEVFDGMKRFDAREKVAQILQKKGLWRGQTSHPMSVPICSRSSDIIEPKLKEQWFLDCSDMAMDAIQAAEDSDIEFIPSYYSKLWKHFLTQTREIPWCISRQLWWGHNIPAYKLLSDSNSKLNGQYVVAPTFTEAITKATEMLGHNKFKLVQDEDVLDTWFSSSLLPFASLGWPVQNPNLMTFYPTTMVESGSDILFFWIARMVMLGKKLTGNPPFRQILIHSLLLSHGEKMSKSKGNVIDPMSIIQGCSLEELQKSLESSNIDRKEMAAIFAEQKKQFSSGIPECGSDALRMALCSYDFKGASINIEVETFVEYRSLCNKIWQIFKFYQNYFPNGFIASNIDQVNNLSAKDCWILDKCAHLTELCAQHFPKANLDVITYSLKRHWAVDFSTIYLEYSKPTLQHGTAQEKEIALSVAVKVMDMSLKCLSPFMPYLSEELYQRLPLPNKAPSICVASFPSTHEWSIFRNHTMNDDFEKMFKLSSSIKNFKAQFGLLHQSKRVGTAYIIGPLRQGIPLEVLHLIEHDARLTSLQVDKMPDESNSVCNLEVLQPNYTVLVDLSDSIRSQSEEELEKMSGKLHKLLVSQRQLLDETLRLDQTSLDGADLQSHNSKVADLKKELTTAEKCVEYVINVTNGSNL</sequence>
<dbReference type="SUPFAM" id="SSF52374">
    <property type="entry name" value="Nucleotidylyl transferase"/>
    <property type="match status" value="1"/>
</dbReference>
<keyword evidence="3" id="KW-0436">Ligase</keyword>
<dbReference type="Gene3D" id="1.10.730.10">
    <property type="entry name" value="Isoleucyl-tRNA Synthetase, Domain 1"/>
    <property type="match status" value="1"/>
</dbReference>
<dbReference type="Pfam" id="PF00133">
    <property type="entry name" value="tRNA-synt_1"/>
    <property type="match status" value="1"/>
</dbReference>
<organism evidence="12 13">
    <name type="scientific">Bugula neritina</name>
    <name type="common">Brown bryozoan</name>
    <name type="synonym">Sertularia neritina</name>
    <dbReference type="NCBI Taxonomy" id="10212"/>
    <lineage>
        <taxon>Eukaryota</taxon>
        <taxon>Metazoa</taxon>
        <taxon>Spiralia</taxon>
        <taxon>Lophotrochozoa</taxon>
        <taxon>Bryozoa</taxon>
        <taxon>Gymnolaemata</taxon>
        <taxon>Cheilostomatida</taxon>
        <taxon>Flustrina</taxon>
        <taxon>Buguloidea</taxon>
        <taxon>Bugulidae</taxon>
        <taxon>Bugula</taxon>
    </lineage>
</organism>
<keyword evidence="4" id="KW-0547">Nucleotide-binding</keyword>
<dbReference type="Pfam" id="PF08264">
    <property type="entry name" value="Anticodon_1"/>
    <property type="match status" value="1"/>
</dbReference>
<dbReference type="InterPro" id="IPR033705">
    <property type="entry name" value="Anticodon_Ia_Val"/>
</dbReference>
<dbReference type="GO" id="GO:0002161">
    <property type="term" value="F:aminoacyl-tRNA deacylase activity"/>
    <property type="evidence" value="ECO:0007669"/>
    <property type="project" value="InterPro"/>
</dbReference>
<comment type="caution">
    <text evidence="12">The sequence shown here is derived from an EMBL/GenBank/DDBJ whole genome shotgun (WGS) entry which is preliminary data.</text>
</comment>
<evidence type="ECO:0000259" key="9">
    <source>
        <dbReference type="Pfam" id="PF00133"/>
    </source>
</evidence>
<reference evidence="12" key="1">
    <citation type="submission" date="2020-06" db="EMBL/GenBank/DDBJ databases">
        <title>Draft genome of Bugula neritina, a colonial animal packing powerful symbionts and potential medicines.</title>
        <authorList>
            <person name="Rayko M."/>
        </authorList>
    </citation>
    <scope>NUCLEOTIDE SEQUENCE [LARGE SCALE GENOMIC DNA]</scope>
    <source>
        <strain evidence="12">Kwan_BN1</strain>
    </source>
</reference>
<dbReference type="EMBL" id="VXIV02000480">
    <property type="protein sequence ID" value="KAF6038038.1"/>
    <property type="molecule type" value="Genomic_DNA"/>
</dbReference>
<dbReference type="InterPro" id="IPR013155">
    <property type="entry name" value="M/V/L/I-tRNA-synth_anticd-bd"/>
</dbReference>
<dbReference type="EC" id="6.1.1.9" evidence="2"/>
<feature type="domain" description="Leucyl-tRNA synthetase editing" evidence="11">
    <location>
        <begin position="21"/>
        <end position="77"/>
    </location>
</feature>
<dbReference type="InterPro" id="IPR009080">
    <property type="entry name" value="tRNAsynth_Ia_anticodon-bd"/>
</dbReference>
<evidence type="ECO:0000256" key="8">
    <source>
        <dbReference type="ARBA" id="ARBA00029936"/>
    </source>
</evidence>
<evidence type="ECO:0000256" key="4">
    <source>
        <dbReference type="ARBA" id="ARBA00022741"/>
    </source>
</evidence>